<dbReference type="GO" id="GO:0005886">
    <property type="term" value="C:plasma membrane"/>
    <property type="evidence" value="ECO:0007669"/>
    <property type="project" value="TreeGrafter"/>
</dbReference>
<reference evidence="9 10" key="1">
    <citation type="journal article" date="2017" name="ISME J.">
        <title>Potential for microbial H2 and metal transformations associated with novel bacteria and archaea in deep terrestrial subsurface sediments.</title>
        <authorList>
            <person name="Hernsdorf A.W."/>
            <person name="Amano Y."/>
            <person name="Miyakawa K."/>
            <person name="Ise K."/>
            <person name="Suzuki Y."/>
            <person name="Anantharaman K."/>
            <person name="Probst A."/>
            <person name="Burstein D."/>
            <person name="Thomas B.C."/>
            <person name="Banfield J.F."/>
        </authorList>
    </citation>
    <scope>NUCLEOTIDE SEQUENCE [LARGE SCALE GENOMIC DNA]</scope>
    <source>
        <strain evidence="9">HGW-Wallbacteria-1</strain>
    </source>
</reference>
<keyword evidence="1" id="KW-0813">Transport</keyword>
<evidence type="ECO:0000259" key="8">
    <source>
        <dbReference type="PROSITE" id="PS51379"/>
    </source>
</evidence>
<sequence length="524" mass="56700">MEPWFTRHRRGFQIAFLLAAIAFFKGLLQSWSQEMFRGLHPIPVMAALSRLLFLPSLWFCLGFLILTAILGRFYCSHLCPVGFLQDLIAALLQRTKVKANRQSQPLSLISTFLGTLFFTALMTSMIMGASWYGWIDHFSNMGRIYTGLIAPGSSTLWLPVQNTFRQHSWLFLAGQPLEWNLPLVMGLLFMALLTLGTLFRPRWFCALLCPSGFIFSIVSRFNLRSVKLSPGCTSCGLCGRGCPAGAIFNGEADKSICMHCGICIPACPHSLLKLKSGNQDQTQGDSPEKGDGGRCSTRRRIIISLAGAITGIASGRSLVRAGRRIAAPPIPLSGGPLRGLAPVMPPGAGSLSRFMGLCASCGACVAACPTHVMKQSFLEQGLSAYGKPFLDYESSYCAFECNKCGAQCPAGAIMNLPLESRKLTRVGIAAIDRKLCIPYVKGEDCGACAEHCPTGAINTRREGGPLLPDVDPEYCIGCGVCQHACPVRPVRAVRVSGIDVQTMAARFHSAPQNSPESAADEFPF</sequence>
<feature type="transmembrane region" description="Helical" evidence="7">
    <location>
        <begin position="51"/>
        <end position="75"/>
    </location>
</feature>
<feature type="domain" description="4Fe-4S ferredoxin-type" evidence="8">
    <location>
        <begin position="224"/>
        <end position="247"/>
    </location>
</feature>
<keyword evidence="2" id="KW-0004">4Fe-4S</keyword>
<feature type="transmembrane region" description="Helical" evidence="7">
    <location>
        <begin position="106"/>
        <end position="132"/>
    </location>
</feature>
<dbReference type="InterPro" id="IPR017900">
    <property type="entry name" value="4Fe4S_Fe_S_CS"/>
</dbReference>
<name>A0A2N1PML6_9BACT</name>
<feature type="transmembrane region" description="Helical" evidence="7">
    <location>
        <begin position="12"/>
        <end position="31"/>
    </location>
</feature>
<dbReference type="AlphaFoldDB" id="A0A2N1PML6"/>
<organism evidence="9 10">
    <name type="scientific">Candidatus Wallbacteria bacterium HGW-Wallbacteria-1</name>
    <dbReference type="NCBI Taxonomy" id="2013854"/>
    <lineage>
        <taxon>Bacteria</taxon>
        <taxon>Candidatus Walliibacteriota</taxon>
    </lineage>
</organism>
<keyword evidence="7" id="KW-1133">Transmembrane helix</keyword>
<feature type="domain" description="4Fe-4S ferredoxin-type" evidence="8">
    <location>
        <begin position="427"/>
        <end position="462"/>
    </location>
</feature>
<evidence type="ECO:0000313" key="10">
    <source>
        <dbReference type="Proteomes" id="UP000233256"/>
    </source>
</evidence>
<dbReference type="GO" id="GO:0046872">
    <property type="term" value="F:metal ion binding"/>
    <property type="evidence" value="ECO:0007669"/>
    <property type="project" value="UniProtKB-KW"/>
</dbReference>
<evidence type="ECO:0000313" key="9">
    <source>
        <dbReference type="EMBL" id="PKK89593.1"/>
    </source>
</evidence>
<feature type="transmembrane region" description="Helical" evidence="7">
    <location>
        <begin position="179"/>
        <end position="196"/>
    </location>
</feature>
<comment type="caution">
    <text evidence="9">The sequence shown here is derived from an EMBL/GenBank/DDBJ whole genome shotgun (WGS) entry which is preliminary data.</text>
</comment>
<keyword evidence="5" id="KW-0408">Iron</keyword>
<evidence type="ECO:0000256" key="1">
    <source>
        <dbReference type="ARBA" id="ARBA00022448"/>
    </source>
</evidence>
<dbReference type="Proteomes" id="UP000233256">
    <property type="component" value="Unassembled WGS sequence"/>
</dbReference>
<proteinExistence type="predicted"/>
<keyword evidence="3" id="KW-0479">Metal-binding</keyword>
<dbReference type="Gene3D" id="3.30.70.20">
    <property type="match status" value="3"/>
</dbReference>
<feature type="domain" description="4Fe-4S ferredoxin-type" evidence="8">
    <location>
        <begin position="349"/>
        <end position="378"/>
    </location>
</feature>
<dbReference type="SUPFAM" id="SSF54862">
    <property type="entry name" value="4Fe-4S ferredoxins"/>
    <property type="match status" value="2"/>
</dbReference>
<dbReference type="Pfam" id="PF12838">
    <property type="entry name" value="Fer4_7"/>
    <property type="match status" value="1"/>
</dbReference>
<dbReference type="PROSITE" id="PS51379">
    <property type="entry name" value="4FE4S_FER_2"/>
    <property type="match status" value="6"/>
</dbReference>
<evidence type="ECO:0000256" key="6">
    <source>
        <dbReference type="ARBA" id="ARBA00023014"/>
    </source>
</evidence>
<dbReference type="PANTHER" id="PTHR30176:SF3">
    <property type="entry name" value="FERREDOXIN-TYPE PROTEIN NAPH"/>
    <property type="match status" value="1"/>
</dbReference>
<feature type="domain" description="4Fe-4S ferredoxin-type" evidence="8">
    <location>
        <begin position="386"/>
        <end position="419"/>
    </location>
</feature>
<feature type="domain" description="4Fe-4S ferredoxin-type" evidence="8">
    <location>
        <begin position="466"/>
        <end position="495"/>
    </location>
</feature>
<dbReference type="CDD" id="cd16373">
    <property type="entry name" value="DMSOR_beta_like"/>
    <property type="match status" value="1"/>
</dbReference>
<dbReference type="EMBL" id="PGXC01000015">
    <property type="protein sequence ID" value="PKK89593.1"/>
    <property type="molecule type" value="Genomic_DNA"/>
</dbReference>
<keyword evidence="7" id="KW-0812">Transmembrane</keyword>
<evidence type="ECO:0000256" key="7">
    <source>
        <dbReference type="SAM" id="Phobius"/>
    </source>
</evidence>
<keyword evidence="7" id="KW-0472">Membrane</keyword>
<dbReference type="InterPro" id="IPR017896">
    <property type="entry name" value="4Fe4S_Fe-S-bd"/>
</dbReference>
<dbReference type="PANTHER" id="PTHR30176">
    <property type="entry name" value="FERREDOXIN-TYPE PROTEIN NAPH"/>
    <property type="match status" value="1"/>
</dbReference>
<keyword evidence="6" id="KW-0411">Iron-sulfur</keyword>
<protein>
    <recommendedName>
        <fullName evidence="8">4Fe-4S ferredoxin-type domain-containing protein</fullName>
    </recommendedName>
</protein>
<feature type="domain" description="4Fe-4S ferredoxin-type" evidence="8">
    <location>
        <begin position="248"/>
        <end position="277"/>
    </location>
</feature>
<evidence type="ECO:0000256" key="3">
    <source>
        <dbReference type="ARBA" id="ARBA00022723"/>
    </source>
</evidence>
<dbReference type="GO" id="GO:0051539">
    <property type="term" value="F:4 iron, 4 sulfur cluster binding"/>
    <property type="evidence" value="ECO:0007669"/>
    <property type="project" value="UniProtKB-KW"/>
</dbReference>
<dbReference type="PROSITE" id="PS00198">
    <property type="entry name" value="4FE4S_FER_1"/>
    <property type="match status" value="4"/>
</dbReference>
<accession>A0A2N1PML6</accession>
<evidence type="ECO:0000256" key="5">
    <source>
        <dbReference type="ARBA" id="ARBA00023004"/>
    </source>
</evidence>
<evidence type="ECO:0000256" key="2">
    <source>
        <dbReference type="ARBA" id="ARBA00022485"/>
    </source>
</evidence>
<dbReference type="InterPro" id="IPR051684">
    <property type="entry name" value="Electron_Trans/Redox"/>
</dbReference>
<keyword evidence="4" id="KW-0249">Electron transport</keyword>
<evidence type="ECO:0000256" key="4">
    <source>
        <dbReference type="ARBA" id="ARBA00022982"/>
    </source>
</evidence>
<dbReference type="Pfam" id="PF12801">
    <property type="entry name" value="Fer4_5"/>
    <property type="match status" value="2"/>
</dbReference>
<gene>
    <name evidence="9" type="ORF">CVV64_13585</name>
</gene>